<dbReference type="Gene3D" id="1.10.10.60">
    <property type="entry name" value="Homeodomain-like"/>
    <property type="match status" value="1"/>
</dbReference>
<dbReference type="Gene3D" id="2.60.120.10">
    <property type="entry name" value="Jelly Rolls"/>
    <property type="match status" value="1"/>
</dbReference>
<dbReference type="GO" id="GO:0003700">
    <property type="term" value="F:DNA-binding transcription factor activity"/>
    <property type="evidence" value="ECO:0007669"/>
    <property type="project" value="InterPro"/>
</dbReference>
<dbReference type="GO" id="GO:0043565">
    <property type="term" value="F:sequence-specific DNA binding"/>
    <property type="evidence" value="ECO:0007669"/>
    <property type="project" value="InterPro"/>
</dbReference>
<dbReference type="Pfam" id="PF12833">
    <property type="entry name" value="HTH_18"/>
    <property type="match status" value="1"/>
</dbReference>
<dbReference type="SUPFAM" id="SSF46689">
    <property type="entry name" value="Homeodomain-like"/>
    <property type="match status" value="2"/>
</dbReference>
<dbReference type="AlphaFoldDB" id="A0A1R1B0H0"/>
<dbReference type="STRING" id="1401.BK123_15425"/>
<dbReference type="PROSITE" id="PS01124">
    <property type="entry name" value="HTH_ARAC_FAMILY_2"/>
    <property type="match status" value="1"/>
</dbReference>
<dbReference type="InterPro" id="IPR009057">
    <property type="entry name" value="Homeodomain-like_sf"/>
</dbReference>
<dbReference type="InterPro" id="IPR011051">
    <property type="entry name" value="RmlC_Cupin_sf"/>
</dbReference>
<accession>A0A1R1B0H0</accession>
<dbReference type="InterPro" id="IPR014710">
    <property type="entry name" value="RmlC-like_jellyroll"/>
</dbReference>
<name>A0A1R1B0H0_PAELA</name>
<dbReference type="EMBL" id="MRTF01000005">
    <property type="protein sequence ID" value="OME92025.1"/>
    <property type="molecule type" value="Genomic_DNA"/>
</dbReference>
<dbReference type="InterPro" id="IPR018062">
    <property type="entry name" value="HTH_AraC-typ_CS"/>
</dbReference>
<sequence length="295" mass="33589">MYQWSKSEERLNRYAGRLEGESLSFLVYYWGSVRHLTANSLHRHSFYEICYVDGGTGVYMDGDQTYPLYDGVAFCTRPGRLHQIKDVNSLNLLFVAFEAMERPFAQEVTVKYVEALHRCAVWTEHAGDSPAIQIWKSMLMRSEPEASLPASLLPKLAHVLLQSLPVLLGASGSFESAPLFSSALQLIQKAKLYIRDNLSRPVSLPELAAYLNVSERHLSRLFAESIHESFSSMVRTERIRAAELMLQHTRDPIKVIAERTGFSSVHYFTRLFTKFKGIPPAAYRAKWALEADHKE</sequence>
<dbReference type="PANTHER" id="PTHR43280:SF28">
    <property type="entry name" value="HTH-TYPE TRANSCRIPTIONAL ACTIVATOR RHAS"/>
    <property type="match status" value="1"/>
</dbReference>
<evidence type="ECO:0000313" key="6">
    <source>
        <dbReference type="Proteomes" id="UP000187074"/>
    </source>
</evidence>
<dbReference type="InterPro" id="IPR018060">
    <property type="entry name" value="HTH_AraC"/>
</dbReference>
<comment type="caution">
    <text evidence="5">The sequence shown here is derived from an EMBL/GenBank/DDBJ whole genome shotgun (WGS) entry which is preliminary data.</text>
</comment>
<organism evidence="5 6">
    <name type="scientific">Paenibacillus lautus</name>
    <name type="common">Bacillus lautus</name>
    <dbReference type="NCBI Taxonomy" id="1401"/>
    <lineage>
        <taxon>Bacteria</taxon>
        <taxon>Bacillati</taxon>
        <taxon>Bacillota</taxon>
        <taxon>Bacilli</taxon>
        <taxon>Bacillales</taxon>
        <taxon>Paenibacillaceae</taxon>
        <taxon>Paenibacillus</taxon>
    </lineage>
</organism>
<keyword evidence="1" id="KW-0805">Transcription regulation</keyword>
<dbReference type="PROSITE" id="PS00041">
    <property type="entry name" value="HTH_ARAC_FAMILY_1"/>
    <property type="match status" value="1"/>
</dbReference>
<keyword evidence="3" id="KW-0804">Transcription</keyword>
<evidence type="ECO:0000256" key="1">
    <source>
        <dbReference type="ARBA" id="ARBA00023015"/>
    </source>
</evidence>
<dbReference type="OrthoDB" id="149040at2"/>
<gene>
    <name evidence="5" type="ORF">BK123_15425</name>
</gene>
<dbReference type="SMART" id="SM00342">
    <property type="entry name" value="HTH_ARAC"/>
    <property type="match status" value="1"/>
</dbReference>
<evidence type="ECO:0000256" key="3">
    <source>
        <dbReference type="ARBA" id="ARBA00023163"/>
    </source>
</evidence>
<dbReference type="SUPFAM" id="SSF51182">
    <property type="entry name" value="RmlC-like cupins"/>
    <property type="match status" value="1"/>
</dbReference>
<protein>
    <submittedName>
        <fullName evidence="5">AraC family transcriptional regulator</fullName>
    </submittedName>
</protein>
<dbReference type="InterPro" id="IPR003313">
    <property type="entry name" value="AraC-bd"/>
</dbReference>
<keyword evidence="2" id="KW-0238">DNA-binding</keyword>
<evidence type="ECO:0000256" key="2">
    <source>
        <dbReference type="ARBA" id="ARBA00023125"/>
    </source>
</evidence>
<evidence type="ECO:0000259" key="4">
    <source>
        <dbReference type="PROSITE" id="PS01124"/>
    </source>
</evidence>
<feature type="domain" description="HTH araC/xylS-type" evidence="4">
    <location>
        <begin position="188"/>
        <end position="286"/>
    </location>
</feature>
<dbReference type="PANTHER" id="PTHR43280">
    <property type="entry name" value="ARAC-FAMILY TRANSCRIPTIONAL REGULATOR"/>
    <property type="match status" value="1"/>
</dbReference>
<evidence type="ECO:0000313" key="5">
    <source>
        <dbReference type="EMBL" id="OME92025.1"/>
    </source>
</evidence>
<dbReference type="RefSeq" id="WP_076323286.1">
    <property type="nucleotide sequence ID" value="NZ_MRTF01000005.1"/>
</dbReference>
<proteinExistence type="predicted"/>
<reference evidence="5 6" key="1">
    <citation type="submission" date="2016-11" db="EMBL/GenBank/DDBJ databases">
        <title>Paenibacillus species isolates.</title>
        <authorList>
            <person name="Beno S.M."/>
        </authorList>
    </citation>
    <scope>NUCLEOTIDE SEQUENCE [LARGE SCALE GENOMIC DNA]</scope>
    <source>
        <strain evidence="5 6">FSL F4-0100</strain>
    </source>
</reference>
<dbReference type="Proteomes" id="UP000187074">
    <property type="component" value="Unassembled WGS sequence"/>
</dbReference>
<dbReference type="Pfam" id="PF02311">
    <property type="entry name" value="AraC_binding"/>
    <property type="match status" value="1"/>
</dbReference>